<gene>
    <name evidence="1" type="ORF">HNQ92_000269</name>
</gene>
<dbReference type="InterPro" id="IPR025634">
    <property type="entry name" value="DUF4292"/>
</dbReference>
<keyword evidence="2" id="KW-1185">Reference proteome</keyword>
<evidence type="ECO:0000313" key="1">
    <source>
        <dbReference type="EMBL" id="MBB5282148.1"/>
    </source>
</evidence>
<proteinExistence type="predicted"/>
<reference evidence="1 2" key="1">
    <citation type="submission" date="2020-08" db="EMBL/GenBank/DDBJ databases">
        <title>Genomic Encyclopedia of Type Strains, Phase IV (KMG-IV): sequencing the most valuable type-strain genomes for metagenomic binning, comparative biology and taxonomic classification.</title>
        <authorList>
            <person name="Goeker M."/>
        </authorList>
    </citation>
    <scope>NUCLEOTIDE SEQUENCE [LARGE SCALE GENOMIC DNA]</scope>
    <source>
        <strain evidence="1 2">DSM 105074</strain>
    </source>
</reference>
<dbReference type="RefSeq" id="WP_184169757.1">
    <property type="nucleotide sequence ID" value="NZ_JACHGF010000001.1"/>
</dbReference>
<evidence type="ECO:0000313" key="2">
    <source>
        <dbReference type="Proteomes" id="UP000557307"/>
    </source>
</evidence>
<organism evidence="1 2">
    <name type="scientific">Rhabdobacter roseus</name>
    <dbReference type="NCBI Taxonomy" id="1655419"/>
    <lineage>
        <taxon>Bacteria</taxon>
        <taxon>Pseudomonadati</taxon>
        <taxon>Bacteroidota</taxon>
        <taxon>Cytophagia</taxon>
        <taxon>Cytophagales</taxon>
        <taxon>Cytophagaceae</taxon>
        <taxon>Rhabdobacter</taxon>
    </lineage>
</organism>
<evidence type="ECO:0008006" key="3">
    <source>
        <dbReference type="Google" id="ProtNLM"/>
    </source>
</evidence>
<comment type="caution">
    <text evidence="1">The sequence shown here is derived from an EMBL/GenBank/DDBJ whole genome shotgun (WGS) entry which is preliminary data.</text>
</comment>
<dbReference type="AlphaFoldDB" id="A0A840TQ56"/>
<sequence length="268" mass="31319">MNSRTAAWLIVIGFFWLASCHKPRTKSRDRYSQSDTARTAFSDSLLAHSAIEEIDFDYLTAKSKFSFKSRSQNIDNANVNIRIKKDSLIWLSVTGVGLEVARGIITPDSIVFMDKFHKEYYVFSYAQLSQQFKFDLNFPLLQSLIVGNLPIPRDDEQKFRREKDFLLLRQNQGRILVDNYIGTKNRKLKRLTAVEQPTRNTLNLDYEDFTQLNNYLFPYTSLLTLDVQSEKDQQYYQTVIRIKHSRVELAENPLSFPFSIPASYKRKL</sequence>
<dbReference type="Proteomes" id="UP000557307">
    <property type="component" value="Unassembled WGS sequence"/>
</dbReference>
<accession>A0A840TQ56</accession>
<protein>
    <recommendedName>
        <fullName evidence="3">DUF4292 domain-containing protein</fullName>
    </recommendedName>
</protein>
<name>A0A840TQ56_9BACT</name>
<dbReference type="EMBL" id="JACHGF010000001">
    <property type="protein sequence ID" value="MBB5282148.1"/>
    <property type="molecule type" value="Genomic_DNA"/>
</dbReference>
<dbReference type="Pfam" id="PF14125">
    <property type="entry name" value="DUF4292"/>
    <property type="match status" value="1"/>
</dbReference>
<dbReference type="PROSITE" id="PS51257">
    <property type="entry name" value="PROKAR_LIPOPROTEIN"/>
    <property type="match status" value="1"/>
</dbReference>